<dbReference type="Proteomes" id="UP000031586">
    <property type="component" value="Unassembled WGS sequence"/>
</dbReference>
<name>A0A0C1Z5E5_9VIBR</name>
<comment type="caution">
    <text evidence="1">The sequence shown here is derived from an EMBL/GenBank/DDBJ whole genome shotgun (WGS) entry which is preliminary data.</text>
</comment>
<dbReference type="EMBL" id="JPRD01000024">
    <property type="protein sequence ID" value="KIF52235.1"/>
    <property type="molecule type" value="Genomic_DNA"/>
</dbReference>
<evidence type="ECO:0000313" key="2">
    <source>
        <dbReference type="Proteomes" id="UP000031586"/>
    </source>
</evidence>
<dbReference type="AlphaFoldDB" id="A0A0C1Z5E5"/>
<evidence type="ECO:0000313" key="1">
    <source>
        <dbReference type="EMBL" id="KIF52235.1"/>
    </source>
</evidence>
<protein>
    <submittedName>
        <fullName evidence="1">Uncharacterized protein</fullName>
    </submittedName>
</protein>
<accession>A0A0C1Z5E5</accession>
<proteinExistence type="predicted"/>
<gene>
    <name evidence="1" type="ORF">H735_15595</name>
</gene>
<organism evidence="1 2">
    <name type="scientific">Vibrio owensii CAIM 1854 = LMG 25443</name>
    <dbReference type="NCBI Taxonomy" id="1229493"/>
    <lineage>
        <taxon>Bacteria</taxon>
        <taxon>Pseudomonadati</taxon>
        <taxon>Pseudomonadota</taxon>
        <taxon>Gammaproteobacteria</taxon>
        <taxon>Vibrionales</taxon>
        <taxon>Vibrionaceae</taxon>
        <taxon>Vibrio</taxon>
    </lineage>
</organism>
<dbReference type="RefSeq" id="WP_020197017.1">
    <property type="nucleotide sequence ID" value="NZ_BAOH01000094.1"/>
</dbReference>
<dbReference type="PATRIC" id="fig|1229493.5.peg.2268"/>
<reference evidence="1 2" key="1">
    <citation type="submission" date="2014-07" db="EMBL/GenBank/DDBJ databases">
        <title>Unique and conserved regions in Vibrio harveyi and related species in comparison with the shrimp pathogen Vibrio harveyi CAIM 1792.</title>
        <authorList>
            <person name="Espinoza-Valles I."/>
            <person name="Vora G."/>
            <person name="Leekitcharoenphon P."/>
            <person name="Ussery D."/>
            <person name="Hoj L."/>
            <person name="Gomez-Gil B."/>
        </authorList>
    </citation>
    <scope>NUCLEOTIDE SEQUENCE [LARGE SCALE GENOMIC DNA]</scope>
    <source>
        <strain evidence="2">CAIM 1854 / LMG 25443</strain>
    </source>
</reference>
<sequence length="140" mass="15542">MTEYAKHDDIVEIRELTKQVTDGDKNAGSLVKQRLMSNSALLSHFTNEVETLTKDSAKFDSEIAAILNEQIKLLHLLSASAKTESDKQHLFQMQNKFVDMLAKHVEQSKTHNTLRTVSNVLGTVAAVGLTVYTVKNKLSG</sequence>